<keyword evidence="2" id="KW-1185">Reference proteome</keyword>
<organism evidence="1 2">
    <name type="scientific">Stentor coeruleus</name>
    <dbReference type="NCBI Taxonomy" id="5963"/>
    <lineage>
        <taxon>Eukaryota</taxon>
        <taxon>Sar</taxon>
        <taxon>Alveolata</taxon>
        <taxon>Ciliophora</taxon>
        <taxon>Postciliodesmatophora</taxon>
        <taxon>Heterotrichea</taxon>
        <taxon>Heterotrichida</taxon>
        <taxon>Stentoridae</taxon>
        <taxon>Stentor</taxon>
    </lineage>
</organism>
<reference evidence="1 2" key="1">
    <citation type="submission" date="2016-11" db="EMBL/GenBank/DDBJ databases">
        <title>The macronuclear genome of Stentor coeruleus: a giant cell with tiny introns.</title>
        <authorList>
            <person name="Slabodnick M."/>
            <person name="Ruby J.G."/>
            <person name="Reiff S.B."/>
            <person name="Swart E.C."/>
            <person name="Gosai S."/>
            <person name="Prabakaran S."/>
            <person name="Witkowska E."/>
            <person name="Larue G.E."/>
            <person name="Fisher S."/>
            <person name="Freeman R.M."/>
            <person name="Gunawardena J."/>
            <person name="Chu W."/>
            <person name="Stover N.A."/>
            <person name="Gregory B.D."/>
            <person name="Nowacki M."/>
            <person name="Derisi J."/>
            <person name="Roy S.W."/>
            <person name="Marshall W.F."/>
            <person name="Sood P."/>
        </authorList>
    </citation>
    <scope>NUCLEOTIDE SEQUENCE [LARGE SCALE GENOMIC DNA]</scope>
    <source>
        <strain evidence="1">WM001</strain>
    </source>
</reference>
<sequence length="271" mass="31945">MESMIKELKELNFLPKDAASDQRKLRFLGSLLIIHHNYSEMKKYSIRSMYATGSIESPYLIENTEFRHGSFVISRTSSVRSSRVFSFFSKKKIYNDDEVNMIKFAFEKCIGNFQGHDQNSGNRTLYIYYFIQFLLDCYIITQHFMSLFLLPLNKEKYIDSDKFVLALESIQQMSFERASFFYQERDSQFKQNVAIQKMLFFFKFVEYCCGSDLTETDLACALSLSLRNSKKNSDYKDLSKKTFDKLQKLNQGVRKATITFQEFSKILMVKK</sequence>
<evidence type="ECO:0000313" key="1">
    <source>
        <dbReference type="EMBL" id="OMJ71152.1"/>
    </source>
</evidence>
<proteinExistence type="predicted"/>
<accession>A0A1R2B309</accession>
<evidence type="ECO:0000313" key="2">
    <source>
        <dbReference type="Proteomes" id="UP000187209"/>
    </source>
</evidence>
<dbReference type="AlphaFoldDB" id="A0A1R2B309"/>
<name>A0A1R2B309_9CILI</name>
<gene>
    <name evidence="1" type="ORF">SteCoe_30718</name>
</gene>
<dbReference type="Proteomes" id="UP000187209">
    <property type="component" value="Unassembled WGS sequence"/>
</dbReference>
<dbReference type="EMBL" id="MPUH01001018">
    <property type="protein sequence ID" value="OMJ71152.1"/>
    <property type="molecule type" value="Genomic_DNA"/>
</dbReference>
<dbReference type="OrthoDB" id="323369at2759"/>
<comment type="caution">
    <text evidence="1">The sequence shown here is derived from an EMBL/GenBank/DDBJ whole genome shotgun (WGS) entry which is preliminary data.</text>
</comment>
<protein>
    <submittedName>
        <fullName evidence="1">Uncharacterized protein</fullName>
    </submittedName>
</protein>